<sequence>MAEGIPNPNEDLTTFYQVLPAAIVAKMQRIKLVVLDVDGTLTDGAIIYNDTSREYKNFNCKDGMGVSLLIKAGIEVALLTGRYSHLTTRRAADMLIEHVIQGERNKEEALQRLMQQLNVTDDELAVVGDDINDMPLFQHAAVSGCPLDGYHFMQTQATVHLTRNGGNGAVREFADLILMAKGLMTPEGDAKFLRERGLSFAHTRQ</sequence>
<dbReference type="NCBIfam" id="TIGR01670">
    <property type="entry name" value="KdsC-phosphatas"/>
    <property type="match status" value="1"/>
</dbReference>
<evidence type="ECO:0000256" key="4">
    <source>
        <dbReference type="ARBA" id="ARBA00011881"/>
    </source>
</evidence>
<dbReference type="InterPro" id="IPR023214">
    <property type="entry name" value="HAD_sf"/>
</dbReference>
<evidence type="ECO:0000256" key="7">
    <source>
        <dbReference type="ARBA" id="ARBA00022723"/>
    </source>
</evidence>
<dbReference type="PIRSF" id="PIRSF006118">
    <property type="entry name" value="KDO8-P_Ptase"/>
    <property type="match status" value="1"/>
</dbReference>
<keyword evidence="7 12" id="KW-0479">Metal-binding</keyword>
<evidence type="ECO:0000256" key="5">
    <source>
        <dbReference type="ARBA" id="ARBA00013066"/>
    </source>
</evidence>
<dbReference type="Pfam" id="PF08282">
    <property type="entry name" value="Hydrolase_3"/>
    <property type="match status" value="1"/>
</dbReference>
<dbReference type="EC" id="3.1.3.45" evidence="5 12"/>
<keyword evidence="8 12" id="KW-0378">Hydrolase</keyword>
<dbReference type="GO" id="GO:0046872">
    <property type="term" value="F:metal ion binding"/>
    <property type="evidence" value="ECO:0007669"/>
    <property type="project" value="UniProtKB-UniRule"/>
</dbReference>
<dbReference type="SFLD" id="SFLDG01136">
    <property type="entry name" value="C1.6:_Phosphoserine_Phosphatas"/>
    <property type="match status" value="1"/>
</dbReference>
<feature type="binding site" evidence="13">
    <location>
        <position position="129"/>
    </location>
    <ligand>
        <name>Mg(2+)</name>
        <dbReference type="ChEBI" id="CHEBI:18420"/>
    </ligand>
</feature>
<organism evidence="14 15">
    <name type="scientific">Candidatus Anaerobiospirillum pullicola</name>
    <dbReference type="NCBI Taxonomy" id="2838451"/>
    <lineage>
        <taxon>Bacteria</taxon>
        <taxon>Pseudomonadati</taxon>
        <taxon>Pseudomonadota</taxon>
        <taxon>Gammaproteobacteria</taxon>
        <taxon>Aeromonadales</taxon>
        <taxon>Succinivibrionaceae</taxon>
        <taxon>Anaerobiospirillum</taxon>
    </lineage>
</organism>
<comment type="similarity">
    <text evidence="3 12">Belongs to the KdsC family.</text>
</comment>
<dbReference type="EMBL" id="JAHLFE010000128">
    <property type="protein sequence ID" value="MBU3844463.1"/>
    <property type="molecule type" value="Genomic_DNA"/>
</dbReference>
<dbReference type="Proteomes" id="UP000733611">
    <property type="component" value="Unassembled WGS sequence"/>
</dbReference>
<accession>A0A948TGU8</accession>
<evidence type="ECO:0000256" key="12">
    <source>
        <dbReference type="PIRNR" id="PIRNR006118"/>
    </source>
</evidence>
<dbReference type="Gene3D" id="3.40.50.1000">
    <property type="entry name" value="HAD superfamily/HAD-like"/>
    <property type="match status" value="1"/>
</dbReference>
<proteinExistence type="inferred from homology"/>
<dbReference type="SFLD" id="SFLDG01138">
    <property type="entry name" value="C1.6.2:_Deoxy-d-mannose-octulo"/>
    <property type="match status" value="1"/>
</dbReference>
<comment type="caution">
    <text evidence="14">The sequence shown here is derived from an EMBL/GenBank/DDBJ whole genome shotgun (WGS) entry which is preliminary data.</text>
</comment>
<evidence type="ECO:0000256" key="3">
    <source>
        <dbReference type="ARBA" id="ARBA00005893"/>
    </source>
</evidence>
<dbReference type="GO" id="GO:0008781">
    <property type="term" value="F:N-acylneuraminate cytidylyltransferase activity"/>
    <property type="evidence" value="ECO:0007669"/>
    <property type="project" value="TreeGrafter"/>
</dbReference>
<dbReference type="GO" id="GO:0009103">
    <property type="term" value="P:lipopolysaccharide biosynthetic process"/>
    <property type="evidence" value="ECO:0007669"/>
    <property type="project" value="UniProtKB-UniRule"/>
</dbReference>
<evidence type="ECO:0000256" key="13">
    <source>
        <dbReference type="PIRSR" id="PIRSR006118-2"/>
    </source>
</evidence>
<evidence type="ECO:0000256" key="10">
    <source>
        <dbReference type="ARBA" id="ARBA00022985"/>
    </source>
</evidence>
<dbReference type="AlphaFoldDB" id="A0A948TGU8"/>
<reference evidence="14" key="1">
    <citation type="journal article" date="2021" name="PeerJ">
        <title>Extensive microbial diversity within the chicken gut microbiome revealed by metagenomics and culture.</title>
        <authorList>
            <person name="Gilroy R."/>
            <person name="Ravi A."/>
            <person name="Getino M."/>
            <person name="Pursley I."/>
            <person name="Horton D.L."/>
            <person name="Alikhan N.F."/>
            <person name="Baker D."/>
            <person name="Gharbi K."/>
            <person name="Hall N."/>
            <person name="Watson M."/>
            <person name="Adriaenssens E.M."/>
            <person name="Foster-Nyarko E."/>
            <person name="Jarju S."/>
            <person name="Secka A."/>
            <person name="Antonio M."/>
            <person name="Oren A."/>
            <person name="Chaudhuri R.R."/>
            <person name="La Ragione R."/>
            <person name="Hildebrand F."/>
            <person name="Pallen M.J."/>
        </authorList>
    </citation>
    <scope>NUCLEOTIDE SEQUENCE</scope>
    <source>
        <strain evidence="14">378</strain>
    </source>
</reference>
<dbReference type="PANTHER" id="PTHR21485:SF6">
    <property type="entry name" value="N-ACYLNEURAMINATE CYTIDYLYLTRANSFERASE-RELATED"/>
    <property type="match status" value="1"/>
</dbReference>
<feature type="binding site" evidence="13">
    <location>
        <position position="38"/>
    </location>
    <ligand>
        <name>substrate</name>
    </ligand>
</feature>
<keyword evidence="9 12" id="KW-0460">Magnesium</keyword>
<dbReference type="SFLD" id="SFLDS00003">
    <property type="entry name" value="Haloacid_Dehalogenase"/>
    <property type="match status" value="1"/>
</dbReference>
<comment type="cofactor">
    <cofactor evidence="2 12 13">
        <name>Mg(2+)</name>
        <dbReference type="ChEBI" id="CHEBI:18420"/>
    </cofactor>
</comment>
<dbReference type="InterPro" id="IPR050793">
    <property type="entry name" value="CMP-NeuNAc_synthase"/>
</dbReference>
<comment type="function">
    <text evidence="12">Catalyzes the hydrolysis of 3-deoxy-D-manno-octulosonate 8-phosphate (KDO 8-P) to 3-deoxy-D-manno-octulosonate (KDO) and inorganic phosphate.</text>
</comment>
<evidence type="ECO:0000256" key="8">
    <source>
        <dbReference type="ARBA" id="ARBA00022801"/>
    </source>
</evidence>
<keyword evidence="10 12" id="KW-0448">Lipopolysaccharide biosynthesis</keyword>
<dbReference type="InterPro" id="IPR036412">
    <property type="entry name" value="HAD-like_sf"/>
</dbReference>
<evidence type="ECO:0000313" key="14">
    <source>
        <dbReference type="EMBL" id="MBU3844463.1"/>
    </source>
</evidence>
<dbReference type="PANTHER" id="PTHR21485">
    <property type="entry name" value="HAD SUPERFAMILY MEMBERS CMAS AND KDSC"/>
    <property type="match status" value="1"/>
</dbReference>
<evidence type="ECO:0000256" key="11">
    <source>
        <dbReference type="ARBA" id="ARBA00031051"/>
    </source>
</evidence>
<dbReference type="InterPro" id="IPR010023">
    <property type="entry name" value="KdsC_fam"/>
</dbReference>
<dbReference type="GO" id="GO:0019143">
    <property type="term" value="F:3-deoxy-manno-octulosonate-8-phosphatase activity"/>
    <property type="evidence" value="ECO:0007669"/>
    <property type="project" value="UniProtKB-UniRule"/>
</dbReference>
<gene>
    <name evidence="14" type="ORF">H9847_06295</name>
</gene>
<comment type="subunit">
    <text evidence="4 12">Homotetramer.</text>
</comment>
<dbReference type="SUPFAM" id="SSF56784">
    <property type="entry name" value="HAD-like"/>
    <property type="match status" value="1"/>
</dbReference>
<evidence type="ECO:0000256" key="9">
    <source>
        <dbReference type="ARBA" id="ARBA00022842"/>
    </source>
</evidence>
<reference evidence="14" key="2">
    <citation type="submission" date="2021-04" db="EMBL/GenBank/DDBJ databases">
        <authorList>
            <person name="Gilroy R."/>
        </authorList>
    </citation>
    <scope>NUCLEOTIDE SEQUENCE</scope>
    <source>
        <strain evidence="14">378</strain>
    </source>
</reference>
<dbReference type="FunFam" id="3.40.50.1000:FF:000029">
    <property type="entry name" value="3-deoxy-D-manno-octulosonate 8-phosphate phosphatase KdsC"/>
    <property type="match status" value="1"/>
</dbReference>
<evidence type="ECO:0000256" key="2">
    <source>
        <dbReference type="ARBA" id="ARBA00001946"/>
    </source>
</evidence>
<name>A0A948TGU8_9GAMM</name>
<evidence type="ECO:0000256" key="6">
    <source>
        <dbReference type="ARBA" id="ARBA00020092"/>
    </source>
</evidence>
<feature type="binding site" evidence="13">
    <location>
        <position position="36"/>
    </location>
    <ligand>
        <name>Mg(2+)</name>
        <dbReference type="ChEBI" id="CHEBI:18420"/>
    </ligand>
</feature>
<comment type="catalytic activity">
    <reaction evidence="1 12">
        <text>3-deoxy-alpha-D-manno-2-octulosonate-8-phosphate + H2O = 3-deoxy-alpha-D-manno-oct-2-ulosonate + phosphate</text>
        <dbReference type="Rhea" id="RHEA:11500"/>
        <dbReference type="ChEBI" id="CHEBI:15377"/>
        <dbReference type="ChEBI" id="CHEBI:43474"/>
        <dbReference type="ChEBI" id="CHEBI:85985"/>
        <dbReference type="ChEBI" id="CHEBI:85986"/>
        <dbReference type="EC" id="3.1.3.45"/>
    </reaction>
</comment>
<evidence type="ECO:0000256" key="1">
    <source>
        <dbReference type="ARBA" id="ARBA00000898"/>
    </source>
</evidence>
<evidence type="ECO:0000313" key="15">
    <source>
        <dbReference type="Proteomes" id="UP000733611"/>
    </source>
</evidence>
<protein>
    <recommendedName>
        <fullName evidence="6 12">3-deoxy-D-manno-octulosonate 8-phosphate phosphatase KdsC</fullName>
        <ecNumber evidence="5 12">3.1.3.45</ecNumber>
    </recommendedName>
    <alternativeName>
        <fullName evidence="11 12">KDO 8-P phosphatase</fullName>
    </alternativeName>
</protein>